<evidence type="ECO:0000256" key="5">
    <source>
        <dbReference type="ARBA" id="ARBA00022741"/>
    </source>
</evidence>
<dbReference type="PANTHER" id="PTHR24421">
    <property type="entry name" value="NITRATE/NITRITE SENSOR PROTEIN NARX-RELATED"/>
    <property type="match status" value="1"/>
</dbReference>
<name>A0ABY5SS27_9MICO</name>
<dbReference type="SUPFAM" id="SSF55874">
    <property type="entry name" value="ATPase domain of HSP90 chaperone/DNA topoisomerase II/histidine kinase"/>
    <property type="match status" value="1"/>
</dbReference>
<evidence type="ECO:0000256" key="3">
    <source>
        <dbReference type="ARBA" id="ARBA00022553"/>
    </source>
</evidence>
<keyword evidence="7" id="KW-0067">ATP-binding</keyword>
<evidence type="ECO:0000256" key="7">
    <source>
        <dbReference type="ARBA" id="ARBA00022840"/>
    </source>
</evidence>
<evidence type="ECO:0000313" key="12">
    <source>
        <dbReference type="EMBL" id="UVI37365.1"/>
    </source>
</evidence>
<dbReference type="InterPro" id="IPR050482">
    <property type="entry name" value="Sensor_HK_TwoCompSys"/>
</dbReference>
<sequence>MVVNRMLGRFLPPDRRLNPAALAWIVVVIAAIGMLAIESSIAVSVYGAPVALAFGLSLIHVGTMPLSMLRPLFGAILSSFVCAALPLIVSPAIVSHTSGGTWPWMVPALITQVFVVLIIGLRAHWGIALSAVLGSIGGSVLAVVLGRWLLDHRPSESPVINIMIYACVAGGIYVAAVVVQQGQLIRSQLLQEKENTAEEHSKRVTIEERARIARELHDIVAHSMSIINIQASSAPFRHPGVDAEVAKEFEDISTSARTALTEMRGLLSVLRNDEASSELAPQPKLSDVEALVDQARQAGVHVTLERSGEPVEPQLRESTGLAGYRIIQEALSNAIRHARNSDIAIRIRCGGGSVWISVTNTRGDGPTAAAQSESHRGQGLVGMRERAGSVGGEIRSGRTISGGFEVEAVLPLSLTEPTADDRQELT</sequence>
<keyword evidence="6 12" id="KW-0418">Kinase</keyword>
<dbReference type="Pfam" id="PF07730">
    <property type="entry name" value="HisKA_3"/>
    <property type="match status" value="1"/>
</dbReference>
<gene>
    <name evidence="12" type="ORF">L1F31_06885</name>
</gene>
<dbReference type="PANTHER" id="PTHR24421:SF10">
    <property type="entry name" value="NITRATE_NITRITE SENSOR PROTEIN NARQ"/>
    <property type="match status" value="1"/>
</dbReference>
<keyword evidence="13" id="KW-1185">Reference proteome</keyword>
<dbReference type="GO" id="GO:0016301">
    <property type="term" value="F:kinase activity"/>
    <property type="evidence" value="ECO:0007669"/>
    <property type="project" value="UniProtKB-KW"/>
</dbReference>
<evidence type="ECO:0000256" key="2">
    <source>
        <dbReference type="ARBA" id="ARBA00012438"/>
    </source>
</evidence>
<feature type="transmembrane region" description="Helical" evidence="9">
    <location>
        <begin position="20"/>
        <end position="37"/>
    </location>
</feature>
<keyword evidence="9" id="KW-0472">Membrane</keyword>
<proteinExistence type="predicted"/>
<keyword evidence="4" id="KW-0808">Transferase</keyword>
<protein>
    <recommendedName>
        <fullName evidence="2">histidine kinase</fullName>
        <ecNumber evidence="2">2.7.13.3</ecNumber>
    </recommendedName>
</protein>
<feature type="transmembrane region" description="Helical" evidence="9">
    <location>
        <begin position="162"/>
        <end position="179"/>
    </location>
</feature>
<dbReference type="Gene3D" id="3.30.565.10">
    <property type="entry name" value="Histidine kinase-like ATPase, C-terminal domain"/>
    <property type="match status" value="1"/>
</dbReference>
<evidence type="ECO:0000256" key="6">
    <source>
        <dbReference type="ARBA" id="ARBA00022777"/>
    </source>
</evidence>
<accession>A0ABY5SS27</accession>
<feature type="transmembrane region" description="Helical" evidence="9">
    <location>
        <begin position="128"/>
        <end position="150"/>
    </location>
</feature>
<dbReference type="Gene3D" id="1.20.5.1930">
    <property type="match status" value="1"/>
</dbReference>
<evidence type="ECO:0000256" key="4">
    <source>
        <dbReference type="ARBA" id="ARBA00022679"/>
    </source>
</evidence>
<evidence type="ECO:0000259" key="11">
    <source>
        <dbReference type="Pfam" id="PF07730"/>
    </source>
</evidence>
<dbReference type="EMBL" id="CP093443">
    <property type="protein sequence ID" value="UVI37365.1"/>
    <property type="molecule type" value="Genomic_DNA"/>
</dbReference>
<dbReference type="EC" id="2.7.13.3" evidence="2"/>
<feature type="transmembrane region" description="Helical" evidence="9">
    <location>
        <begin position="73"/>
        <end position="95"/>
    </location>
</feature>
<evidence type="ECO:0000313" key="13">
    <source>
        <dbReference type="Proteomes" id="UP001064879"/>
    </source>
</evidence>
<reference evidence="12" key="1">
    <citation type="submission" date="2022-03" db="EMBL/GenBank/DDBJ databases">
        <title>Brevibacterium spongiae sp. nov., isolated from marine sponge.</title>
        <authorList>
            <person name="Li Z."/>
            <person name="Zhang M."/>
        </authorList>
    </citation>
    <scope>NUCLEOTIDE SEQUENCE</scope>
    <source>
        <strain evidence="12">WHS-Z9</strain>
    </source>
</reference>
<dbReference type="InterPro" id="IPR011712">
    <property type="entry name" value="Sig_transdc_His_kin_sub3_dim/P"/>
</dbReference>
<organism evidence="12 13">
    <name type="scientific">Brevibacterium spongiae</name>
    <dbReference type="NCBI Taxonomy" id="2909672"/>
    <lineage>
        <taxon>Bacteria</taxon>
        <taxon>Bacillati</taxon>
        <taxon>Actinomycetota</taxon>
        <taxon>Actinomycetes</taxon>
        <taxon>Micrococcales</taxon>
        <taxon>Brevibacteriaceae</taxon>
        <taxon>Brevibacterium</taxon>
    </lineage>
</organism>
<dbReference type="CDD" id="cd16917">
    <property type="entry name" value="HATPase_UhpB-NarQ-NarX-like"/>
    <property type="match status" value="1"/>
</dbReference>
<evidence type="ECO:0000256" key="9">
    <source>
        <dbReference type="SAM" id="Phobius"/>
    </source>
</evidence>
<dbReference type="RefSeq" id="WP_265419908.1">
    <property type="nucleotide sequence ID" value="NZ_CP093443.1"/>
</dbReference>
<evidence type="ECO:0000256" key="8">
    <source>
        <dbReference type="ARBA" id="ARBA00023012"/>
    </source>
</evidence>
<dbReference type="InterPro" id="IPR003594">
    <property type="entry name" value="HATPase_dom"/>
</dbReference>
<evidence type="ECO:0000256" key="1">
    <source>
        <dbReference type="ARBA" id="ARBA00000085"/>
    </source>
</evidence>
<keyword evidence="9" id="KW-1133">Transmembrane helix</keyword>
<comment type="catalytic activity">
    <reaction evidence="1">
        <text>ATP + protein L-histidine = ADP + protein N-phospho-L-histidine.</text>
        <dbReference type="EC" id="2.7.13.3"/>
    </reaction>
</comment>
<keyword evidence="9" id="KW-0812">Transmembrane</keyword>
<dbReference type="Proteomes" id="UP001064879">
    <property type="component" value="Chromosome"/>
</dbReference>
<evidence type="ECO:0000259" key="10">
    <source>
        <dbReference type="Pfam" id="PF02518"/>
    </source>
</evidence>
<keyword evidence="8" id="KW-0902">Two-component regulatory system</keyword>
<dbReference type="InterPro" id="IPR036890">
    <property type="entry name" value="HATPase_C_sf"/>
</dbReference>
<feature type="domain" description="Signal transduction histidine kinase subgroup 3 dimerisation and phosphoacceptor" evidence="11">
    <location>
        <begin position="208"/>
        <end position="273"/>
    </location>
</feature>
<keyword evidence="5" id="KW-0547">Nucleotide-binding</keyword>
<keyword evidence="3" id="KW-0597">Phosphoprotein</keyword>
<dbReference type="Pfam" id="PF02518">
    <property type="entry name" value="HATPase_c"/>
    <property type="match status" value="1"/>
</dbReference>
<feature type="transmembrane region" description="Helical" evidence="9">
    <location>
        <begin position="101"/>
        <end position="121"/>
    </location>
</feature>
<feature type="transmembrane region" description="Helical" evidence="9">
    <location>
        <begin position="43"/>
        <end position="61"/>
    </location>
</feature>
<feature type="domain" description="Histidine kinase/HSP90-like ATPase" evidence="10">
    <location>
        <begin position="324"/>
        <end position="413"/>
    </location>
</feature>